<evidence type="ECO:0000256" key="1">
    <source>
        <dbReference type="SAM" id="MobiDB-lite"/>
    </source>
</evidence>
<gene>
    <name evidence="3" type="ORF">O6R08_05645</name>
</gene>
<sequence length="153" mass="15771">MDRPARATSHTLAPIYRTGLVWATASGLLVTAVTTAFLTPHLASALSALAGTAISVGFLACGRGVHLLDRTGSWLAGLGLFIIQVTVLGGLGALLAQYHTGLLAGPCAAAISAVSVAWIVGIVVAGRHPQRIYDDPHEHDSSIPDIPATMEDQ</sequence>
<evidence type="ECO:0000313" key="3">
    <source>
        <dbReference type="EMBL" id="WCC80928.1"/>
    </source>
</evidence>
<keyword evidence="4" id="KW-1185">Reference proteome</keyword>
<reference evidence="3 4" key="1">
    <citation type="submission" date="2023-01" db="EMBL/GenBank/DDBJ databases">
        <authorList>
            <person name="Lee S.H."/>
            <person name="Jung H.S."/>
            <person name="Yun J.U."/>
        </authorList>
    </citation>
    <scope>NUCLEOTIDE SEQUENCE [LARGE SCALE GENOMIC DNA]</scope>
    <source>
        <strain evidence="3 4">CBA3108</strain>
    </source>
</reference>
<proteinExistence type="predicted"/>
<reference evidence="3 4" key="2">
    <citation type="submission" date="2023-06" db="EMBL/GenBank/DDBJ databases">
        <title>The Gram-positive Non-spore-bearing Anaerobic Bacilli of Human Feces.</title>
        <authorList>
            <person name="Eggerth A.H."/>
        </authorList>
    </citation>
    <scope>NUCLEOTIDE SEQUENCE [LARGE SCALE GENOMIC DNA]</scope>
    <source>
        <strain evidence="3 4">CBA3108</strain>
    </source>
</reference>
<feature type="compositionally biased region" description="Basic and acidic residues" evidence="1">
    <location>
        <begin position="133"/>
        <end position="142"/>
    </location>
</feature>
<keyword evidence="2" id="KW-1133">Transmembrane helix</keyword>
<name>A0ABY7R2I8_9ACTN</name>
<feature type="transmembrane region" description="Helical" evidence="2">
    <location>
        <begin position="102"/>
        <end position="125"/>
    </location>
</feature>
<keyword evidence="2" id="KW-0472">Membrane</keyword>
<dbReference type="EMBL" id="CP115668">
    <property type="protein sequence ID" value="WCC80928.1"/>
    <property type="molecule type" value="Genomic_DNA"/>
</dbReference>
<organism evidence="3 4">
    <name type="scientific">Cutibacterium equinum</name>
    <dbReference type="NCBI Taxonomy" id="3016342"/>
    <lineage>
        <taxon>Bacteria</taxon>
        <taxon>Bacillati</taxon>
        <taxon>Actinomycetota</taxon>
        <taxon>Actinomycetes</taxon>
        <taxon>Propionibacteriales</taxon>
        <taxon>Propionibacteriaceae</taxon>
        <taxon>Cutibacterium</taxon>
    </lineage>
</organism>
<accession>A0ABY7R2I8</accession>
<evidence type="ECO:0000313" key="4">
    <source>
        <dbReference type="Proteomes" id="UP001212097"/>
    </source>
</evidence>
<protein>
    <submittedName>
        <fullName evidence="3">Cyanate permease</fullName>
    </submittedName>
</protein>
<dbReference type="Proteomes" id="UP001212097">
    <property type="component" value="Chromosome"/>
</dbReference>
<feature type="transmembrane region" description="Helical" evidence="2">
    <location>
        <begin position="44"/>
        <end position="62"/>
    </location>
</feature>
<feature type="transmembrane region" description="Helical" evidence="2">
    <location>
        <begin position="74"/>
        <end position="96"/>
    </location>
</feature>
<feature type="region of interest" description="Disordered" evidence="1">
    <location>
        <begin position="133"/>
        <end position="153"/>
    </location>
</feature>
<keyword evidence="2" id="KW-0812">Transmembrane</keyword>
<feature type="transmembrane region" description="Helical" evidence="2">
    <location>
        <begin position="20"/>
        <end position="38"/>
    </location>
</feature>
<evidence type="ECO:0000256" key="2">
    <source>
        <dbReference type="SAM" id="Phobius"/>
    </source>
</evidence>